<dbReference type="InterPro" id="IPR028082">
    <property type="entry name" value="Peripla_BP_I"/>
</dbReference>
<keyword evidence="2 6" id="KW-0238">DNA-binding</keyword>
<evidence type="ECO:0000256" key="2">
    <source>
        <dbReference type="ARBA" id="ARBA00023125"/>
    </source>
</evidence>
<gene>
    <name evidence="6" type="ORF">RH861_02085</name>
</gene>
<dbReference type="SUPFAM" id="SSF53822">
    <property type="entry name" value="Periplasmic binding protein-like I"/>
    <property type="match status" value="1"/>
</dbReference>
<dbReference type="SUPFAM" id="SSF47413">
    <property type="entry name" value="lambda repressor-like DNA-binding domains"/>
    <property type="match status" value="1"/>
</dbReference>
<evidence type="ECO:0000313" key="7">
    <source>
        <dbReference type="Proteomes" id="UP001260072"/>
    </source>
</evidence>
<evidence type="ECO:0000259" key="5">
    <source>
        <dbReference type="PROSITE" id="PS50932"/>
    </source>
</evidence>
<dbReference type="Gene3D" id="3.40.50.2300">
    <property type="match status" value="2"/>
</dbReference>
<evidence type="ECO:0000313" key="6">
    <source>
        <dbReference type="EMBL" id="MDR5690844.1"/>
    </source>
</evidence>
<dbReference type="RefSeq" id="WP_310520265.1">
    <property type="nucleotide sequence ID" value="NZ_BAABBS010000004.1"/>
</dbReference>
<protein>
    <submittedName>
        <fullName evidence="6">LacI family DNA-binding transcriptional regulator</fullName>
    </submittedName>
</protein>
<evidence type="ECO:0000256" key="1">
    <source>
        <dbReference type="ARBA" id="ARBA00023015"/>
    </source>
</evidence>
<dbReference type="GO" id="GO:0003677">
    <property type="term" value="F:DNA binding"/>
    <property type="evidence" value="ECO:0007669"/>
    <property type="project" value="UniProtKB-KW"/>
</dbReference>
<dbReference type="PROSITE" id="PS50932">
    <property type="entry name" value="HTH_LACI_2"/>
    <property type="match status" value="1"/>
</dbReference>
<comment type="caution">
    <text evidence="6">The sequence shown here is derived from an EMBL/GenBank/DDBJ whole genome shotgun (WGS) entry which is preliminary data.</text>
</comment>
<dbReference type="Gene3D" id="1.10.260.40">
    <property type="entry name" value="lambda repressor-like DNA-binding domains"/>
    <property type="match status" value="1"/>
</dbReference>
<organism evidence="6 7">
    <name type="scientific">Agromyces indicus</name>
    <dbReference type="NCBI Taxonomy" id="758919"/>
    <lineage>
        <taxon>Bacteria</taxon>
        <taxon>Bacillati</taxon>
        <taxon>Actinomycetota</taxon>
        <taxon>Actinomycetes</taxon>
        <taxon>Micrococcales</taxon>
        <taxon>Microbacteriaceae</taxon>
        <taxon>Agromyces</taxon>
    </lineage>
</organism>
<dbReference type="PROSITE" id="PS00356">
    <property type="entry name" value="HTH_LACI_1"/>
    <property type="match status" value="1"/>
</dbReference>
<evidence type="ECO:0000256" key="3">
    <source>
        <dbReference type="ARBA" id="ARBA00023163"/>
    </source>
</evidence>
<evidence type="ECO:0000256" key="4">
    <source>
        <dbReference type="SAM" id="MobiDB-lite"/>
    </source>
</evidence>
<dbReference type="InterPro" id="IPR001761">
    <property type="entry name" value="Peripla_BP/Lac1_sug-bd_dom"/>
</dbReference>
<proteinExistence type="predicted"/>
<dbReference type="PANTHER" id="PTHR30146">
    <property type="entry name" value="LACI-RELATED TRANSCRIPTIONAL REPRESSOR"/>
    <property type="match status" value="1"/>
</dbReference>
<feature type="region of interest" description="Disordered" evidence="4">
    <location>
        <begin position="309"/>
        <end position="332"/>
    </location>
</feature>
<dbReference type="InterPro" id="IPR010982">
    <property type="entry name" value="Lambda_DNA-bd_dom_sf"/>
</dbReference>
<keyword evidence="3" id="KW-0804">Transcription</keyword>
<dbReference type="InterPro" id="IPR000843">
    <property type="entry name" value="HTH_LacI"/>
</dbReference>
<dbReference type="PANTHER" id="PTHR30146:SF109">
    <property type="entry name" value="HTH-TYPE TRANSCRIPTIONAL REGULATOR GALS"/>
    <property type="match status" value="1"/>
</dbReference>
<dbReference type="EMBL" id="JAVKGS010000001">
    <property type="protein sequence ID" value="MDR5690844.1"/>
    <property type="molecule type" value="Genomic_DNA"/>
</dbReference>
<dbReference type="CDD" id="cd01392">
    <property type="entry name" value="HTH_LacI"/>
    <property type="match status" value="1"/>
</dbReference>
<accession>A0ABU1FGH0</accession>
<feature type="domain" description="HTH lacI-type" evidence="5">
    <location>
        <begin position="2"/>
        <end position="56"/>
    </location>
</feature>
<sequence length="348" mass="37095">MPTVDDVAQAAGVSRQTVSNVLNSPEIVREATRQRVLEAISSLGYRPHASARRLRTRKSATIGVRIDPWRDGISGAVLDRFLHKLTEHADARGLRVMVFSAADPDDELARIRRLREGSDVDAFVLTATTHGDERIRALTEQGVPFVAFGRPWDPETSAVRHRWVDVDGRAGVAGAVRHLREQGARRVGWIGWPHGSGTGDERRAGWEAACGVDADARAALARHVEDGVTEGSRAAAELLALPEPPDAIVCASDSLALGAMIAARTAGRPALPVVGFDDTPVAAAVGLSSIEQPLDDVVAAALDLLFGPAGDDVRPNPSSDEEPTDRLLAPRLVERRPGHLALDAIPGT</sequence>
<dbReference type="Proteomes" id="UP001260072">
    <property type="component" value="Unassembled WGS sequence"/>
</dbReference>
<keyword evidence="1" id="KW-0805">Transcription regulation</keyword>
<dbReference type="Pfam" id="PF00532">
    <property type="entry name" value="Peripla_BP_1"/>
    <property type="match status" value="1"/>
</dbReference>
<dbReference type="SMART" id="SM00354">
    <property type="entry name" value="HTH_LACI"/>
    <property type="match status" value="1"/>
</dbReference>
<reference evidence="7" key="1">
    <citation type="submission" date="2023-07" db="EMBL/GenBank/DDBJ databases">
        <title>Description of three actinobacteria isolated from air of manufacturing shop in a pharmaceutical factory.</title>
        <authorList>
            <person name="Zhang D.-F."/>
        </authorList>
    </citation>
    <scope>NUCLEOTIDE SEQUENCE [LARGE SCALE GENOMIC DNA]</scope>
    <source>
        <strain evidence="7">CCTCC AB 2011122</strain>
    </source>
</reference>
<keyword evidence="7" id="KW-1185">Reference proteome</keyword>
<name>A0ABU1FGH0_9MICO</name>
<dbReference type="Pfam" id="PF00356">
    <property type="entry name" value="LacI"/>
    <property type="match status" value="1"/>
</dbReference>